<organism evidence="1 2">
    <name type="scientific">Dufourea novaeangliae</name>
    <name type="common">Sweat bee</name>
    <dbReference type="NCBI Taxonomy" id="178035"/>
    <lineage>
        <taxon>Eukaryota</taxon>
        <taxon>Metazoa</taxon>
        <taxon>Ecdysozoa</taxon>
        <taxon>Arthropoda</taxon>
        <taxon>Hexapoda</taxon>
        <taxon>Insecta</taxon>
        <taxon>Pterygota</taxon>
        <taxon>Neoptera</taxon>
        <taxon>Endopterygota</taxon>
        <taxon>Hymenoptera</taxon>
        <taxon>Apocrita</taxon>
        <taxon>Aculeata</taxon>
        <taxon>Apoidea</taxon>
        <taxon>Anthophila</taxon>
        <taxon>Halictidae</taxon>
        <taxon>Rophitinae</taxon>
        <taxon>Dufourea</taxon>
    </lineage>
</organism>
<accession>A0A154PPE5</accession>
<keyword evidence="2" id="KW-1185">Reference proteome</keyword>
<dbReference type="AlphaFoldDB" id="A0A154PPE5"/>
<dbReference type="PANTHER" id="PTHR34927">
    <property type="entry name" value="IQ DOMAIN-CONTAINING PROTEIN K"/>
    <property type="match status" value="1"/>
</dbReference>
<gene>
    <name evidence="1" type="ORF">WN55_06021</name>
</gene>
<reference evidence="1 2" key="1">
    <citation type="submission" date="2015-07" db="EMBL/GenBank/DDBJ databases">
        <title>The genome of Dufourea novaeangliae.</title>
        <authorList>
            <person name="Pan H."/>
            <person name="Kapheim K."/>
        </authorList>
    </citation>
    <scope>NUCLEOTIDE SEQUENCE [LARGE SCALE GENOMIC DNA]</scope>
    <source>
        <strain evidence="1">0120121106</strain>
        <tissue evidence="1">Whole body</tissue>
    </source>
</reference>
<dbReference type="InterPro" id="IPR043408">
    <property type="entry name" value="IQCK"/>
</dbReference>
<dbReference type="EMBL" id="KQ435010">
    <property type="protein sequence ID" value="KZC13732.1"/>
    <property type="molecule type" value="Genomic_DNA"/>
</dbReference>
<sequence length="182" mass="22098">MAYNWNALRIQKCLFNGLDHLAELLWRRNPCRSKTVSSQLNVFDIPLFQQWLRLRPPYPKSWIWTMDEAALCLQRYIRGWIVRKRVDVQELRQFWKVAHVSVEIFLIHYSYNFLLYCIMLHVPIPYYNLNDRFTRTVENTRILLRKMHSIHELVAALYNDNDDNINNNNNNNNKNNKKELLF</sequence>
<dbReference type="SMART" id="SM00015">
    <property type="entry name" value="IQ"/>
    <property type="match status" value="1"/>
</dbReference>
<dbReference type="PROSITE" id="PS50096">
    <property type="entry name" value="IQ"/>
    <property type="match status" value="1"/>
</dbReference>
<dbReference type="PANTHER" id="PTHR34927:SF1">
    <property type="entry name" value="IQ DOMAIN-CONTAINING PROTEIN K"/>
    <property type="match status" value="1"/>
</dbReference>
<proteinExistence type="predicted"/>
<dbReference type="Proteomes" id="UP000076502">
    <property type="component" value="Unassembled WGS sequence"/>
</dbReference>
<dbReference type="Pfam" id="PF00612">
    <property type="entry name" value="IQ"/>
    <property type="match status" value="1"/>
</dbReference>
<name>A0A154PPE5_DUFNO</name>
<dbReference type="InterPro" id="IPR000048">
    <property type="entry name" value="IQ_motif_EF-hand-BS"/>
</dbReference>
<dbReference type="STRING" id="178035.A0A154PPE5"/>
<evidence type="ECO:0000313" key="2">
    <source>
        <dbReference type="Proteomes" id="UP000076502"/>
    </source>
</evidence>
<protein>
    <submittedName>
        <fullName evidence="1">IQ domain-containing protein K</fullName>
    </submittedName>
</protein>
<evidence type="ECO:0000313" key="1">
    <source>
        <dbReference type="EMBL" id="KZC13732.1"/>
    </source>
</evidence>